<feature type="transmembrane region" description="Helical" evidence="15">
    <location>
        <begin position="102"/>
        <end position="124"/>
    </location>
</feature>
<dbReference type="AlphaFoldDB" id="A0A0H3XJ10"/>
<feature type="transmembrane region" description="Helical" evidence="15">
    <location>
        <begin position="50"/>
        <end position="71"/>
    </location>
</feature>
<feature type="transmembrane region" description="Helical" evidence="15">
    <location>
        <begin position="131"/>
        <end position="155"/>
    </location>
</feature>
<dbReference type="PATRIC" id="fig|743698.3.peg.986"/>
<dbReference type="SUPFAM" id="SSF52794">
    <property type="entry name" value="PTS system IIB component-like"/>
    <property type="match status" value="1"/>
</dbReference>
<dbReference type="CDD" id="cd05563">
    <property type="entry name" value="PTS_IIB_ascorbate"/>
    <property type="match status" value="1"/>
</dbReference>
<dbReference type="RefSeq" id="WP_047791732.1">
    <property type="nucleotide sequence ID" value="NZ_CP011856.1"/>
</dbReference>
<feature type="transmembrane region" description="Helical" evidence="15">
    <location>
        <begin position="20"/>
        <end position="38"/>
    </location>
</feature>
<dbReference type="STRING" id="315358.SERIO_v1c09770"/>
<keyword evidence="8 15" id="KW-0812">Transmembrane</keyword>
<evidence type="ECO:0000256" key="11">
    <source>
        <dbReference type="ARBA" id="ARBA00037387"/>
    </source>
</evidence>
<keyword evidence="10 15" id="KW-0472">Membrane</keyword>
<comment type="subcellular location">
    <subcellularLocation>
        <location evidence="1">Cell membrane</location>
        <topology evidence="1">Multi-pass membrane protein</topology>
    </subcellularLocation>
</comment>
<protein>
    <recommendedName>
        <fullName evidence="13">Ascorbate-specific PTS system EIIC component</fullName>
    </recommendedName>
    <alternativeName>
        <fullName evidence="14">Ascorbate-specific permease IIC component UlaA</fullName>
    </alternativeName>
</protein>
<proteinExistence type="inferred from homology"/>
<comment type="similarity">
    <text evidence="12">Belongs to the UlaA family.</text>
</comment>
<reference evidence="18" key="2">
    <citation type="submission" date="2015-06" db="EMBL/GenBank/DDBJ databases">
        <title>Complete genome sequence of Spiroplasma eriocheiris TDA-040725-5 (DSM 21848).</title>
        <authorList>
            <person name="Lo W.-S."/>
            <person name="Kuo C.-H."/>
        </authorList>
    </citation>
    <scope>NUCLEOTIDE SEQUENCE [LARGE SCALE GENOMIC DNA]</scope>
    <source>
        <strain evidence="18">TDA-040725-5</strain>
    </source>
</reference>
<dbReference type="GO" id="GO:0009401">
    <property type="term" value="P:phosphoenolpyruvate-dependent sugar phosphotransferase system"/>
    <property type="evidence" value="ECO:0007669"/>
    <property type="project" value="UniProtKB-KW"/>
</dbReference>
<feature type="transmembrane region" description="Helical" evidence="15">
    <location>
        <begin position="343"/>
        <end position="365"/>
    </location>
</feature>
<dbReference type="PROSITE" id="PS51099">
    <property type="entry name" value="PTS_EIIB_TYPE_2"/>
    <property type="match status" value="1"/>
</dbReference>
<organism evidence="17 18">
    <name type="scientific">Spiroplasma eriocheiris</name>
    <dbReference type="NCBI Taxonomy" id="315358"/>
    <lineage>
        <taxon>Bacteria</taxon>
        <taxon>Bacillati</taxon>
        <taxon>Mycoplasmatota</taxon>
        <taxon>Mollicutes</taxon>
        <taxon>Entomoplasmatales</taxon>
        <taxon>Spiroplasmataceae</taxon>
        <taxon>Spiroplasma</taxon>
    </lineage>
</organism>
<evidence type="ECO:0000256" key="12">
    <source>
        <dbReference type="ARBA" id="ARBA00038218"/>
    </source>
</evidence>
<feature type="transmembrane region" description="Helical" evidence="15">
    <location>
        <begin position="405"/>
        <end position="432"/>
    </location>
</feature>
<dbReference type="GO" id="GO:0008982">
    <property type="term" value="F:protein-N(PI)-phosphohistidine-sugar phosphotransferase activity"/>
    <property type="evidence" value="ECO:0007669"/>
    <property type="project" value="InterPro"/>
</dbReference>
<evidence type="ECO:0000256" key="13">
    <source>
        <dbReference type="ARBA" id="ARBA00039702"/>
    </source>
</evidence>
<dbReference type="Pfam" id="PF03611">
    <property type="entry name" value="EIIC-GAT"/>
    <property type="match status" value="1"/>
</dbReference>
<evidence type="ECO:0000256" key="1">
    <source>
        <dbReference type="ARBA" id="ARBA00004651"/>
    </source>
</evidence>
<feature type="transmembrane region" description="Helical" evidence="15">
    <location>
        <begin position="195"/>
        <end position="217"/>
    </location>
</feature>
<evidence type="ECO:0000256" key="9">
    <source>
        <dbReference type="ARBA" id="ARBA00022989"/>
    </source>
</evidence>
<keyword evidence="18" id="KW-1185">Reference proteome</keyword>
<keyword evidence="5" id="KW-0762">Sugar transport</keyword>
<sequence length="624" mass="67224">MELLLTQTTGEFVLNFFKQFIGTPAILIGLFALVGCLLQRKKFTETISATIKTTIGFLIIGGGAGILAGAVGKLGNAFNLLFGINGAISNNDVMPGIFLSQIPHIVLAGSLIMICAMALNILLARITAYKYIYLTGHVLFYMSVMWAGVLNIAGLNLNEDLPIIVVTGALLMSLWMIISPALLNSHVVKITKSNTLAVGHTGSLSYLFAAWIGIVVAKLSRKKIKSTEDINFPKGLSFLRNTNIAIAITMFVLYLVIYFTAWGVKGYDALVTKNIISSGDDVFVQGMLQAFTFAAGVEVLLIGVRMFIAEIVPSFKGISDKVVPNAKPALDCPTVFPYAPNAVLIGFISSFVGGIIGMVITIAIVHSIGGQDPSKIGWAIIIPSIVPHFFVGATAGVFGNARGGIIGAILGSFLNGLLITFIPFLFFGLSYMHTLHNSDGSLNMLTWGDSDFLWGLPFAAIGQAVSHSTAQWLLPVIACVGWLVFPIINEAKKIINKNPQLETLELKEPQNNKEQTNFELPVSPNLIAGTKNKLIAVCGQGLGSSLLIEMNIKSVVDELKIKNIEVSHTNVNSFDANDNKILAVVCGNDLKDSIKFGNKLVLDNLLDKNELKGKLQEFFQDNET</sequence>
<dbReference type="NCBIfam" id="NF009553">
    <property type="entry name" value="PRK12997.1-5"/>
    <property type="match status" value="1"/>
</dbReference>
<evidence type="ECO:0000256" key="8">
    <source>
        <dbReference type="ARBA" id="ARBA00022692"/>
    </source>
</evidence>
<evidence type="ECO:0000256" key="7">
    <source>
        <dbReference type="ARBA" id="ARBA00022683"/>
    </source>
</evidence>
<dbReference type="PANTHER" id="PTHR33843">
    <property type="entry name" value="ASCORBATE-SPECIFIC PTS SYSTEM EIIC COMPONENT"/>
    <property type="match status" value="1"/>
</dbReference>
<dbReference type="EMBL" id="CP011856">
    <property type="protein sequence ID" value="AKM54535.1"/>
    <property type="molecule type" value="Genomic_DNA"/>
</dbReference>
<dbReference type="Gene3D" id="3.40.50.2300">
    <property type="match status" value="1"/>
</dbReference>
<keyword evidence="4" id="KW-1003">Cell membrane</keyword>
<dbReference type="Proteomes" id="UP000035661">
    <property type="component" value="Chromosome"/>
</dbReference>
<keyword evidence="9 15" id="KW-1133">Transmembrane helix</keyword>
<evidence type="ECO:0000256" key="3">
    <source>
        <dbReference type="ARBA" id="ARBA00022448"/>
    </source>
</evidence>
<feature type="transmembrane region" description="Helical" evidence="15">
    <location>
        <begin position="244"/>
        <end position="261"/>
    </location>
</feature>
<keyword evidence="6" id="KW-0808">Transferase</keyword>
<name>A0A0H3XJ10_9MOLU</name>
<evidence type="ECO:0000256" key="10">
    <source>
        <dbReference type="ARBA" id="ARBA00023136"/>
    </source>
</evidence>
<evidence type="ECO:0000259" key="16">
    <source>
        <dbReference type="PROSITE" id="PS51099"/>
    </source>
</evidence>
<dbReference type="InterPro" id="IPR051562">
    <property type="entry name" value="Ascorbate-PTS_EIIC"/>
</dbReference>
<dbReference type="InterPro" id="IPR003501">
    <property type="entry name" value="PTS_EIIB_2/3"/>
</dbReference>
<evidence type="ECO:0000256" key="14">
    <source>
        <dbReference type="ARBA" id="ARBA00042859"/>
    </source>
</evidence>
<evidence type="ECO:0000313" key="18">
    <source>
        <dbReference type="Proteomes" id="UP000035661"/>
    </source>
</evidence>
<dbReference type="InterPro" id="IPR004703">
    <property type="entry name" value="PTS_sugar-sp_permease"/>
</dbReference>
<gene>
    <name evidence="17" type="primary">sgaT</name>
    <name evidence="17" type="ORF">SERIO_v1c09770</name>
</gene>
<dbReference type="PANTHER" id="PTHR33843:SF4">
    <property type="entry name" value="ASCORBATE-SPECIFIC PTS SYSTEM EIIC COMPONENT"/>
    <property type="match status" value="1"/>
</dbReference>
<keyword evidence="7" id="KW-0598">Phosphotransferase system</keyword>
<dbReference type="KEGG" id="seri:SERIO_v1c09770"/>
<feature type="transmembrane region" description="Helical" evidence="15">
    <location>
        <begin position="161"/>
        <end position="183"/>
    </location>
</feature>
<evidence type="ECO:0000256" key="2">
    <source>
        <dbReference type="ARBA" id="ARBA00011738"/>
    </source>
</evidence>
<dbReference type="Pfam" id="PF02302">
    <property type="entry name" value="PTS_IIB"/>
    <property type="match status" value="1"/>
</dbReference>
<dbReference type="NCBIfam" id="NF006920">
    <property type="entry name" value="PRK09410.1-2"/>
    <property type="match status" value="1"/>
</dbReference>
<comment type="function">
    <text evidence="11">The phosphoenolpyruvate-dependent sugar phosphotransferase system (sugar PTS), a major carbohydrate active transport system, catalyzes the phosphorylation of incoming sugar substrates concomitantly with their translocation across the cell membrane. The enzyme II UlaABC PTS system is involved in ascorbate transport.</text>
</comment>
<accession>A0A0H3XJ10</accession>
<dbReference type="InterPro" id="IPR036095">
    <property type="entry name" value="PTS_EIIB-like_sf"/>
</dbReference>
<comment type="subunit">
    <text evidence="2">Homodimer.</text>
</comment>
<reference evidence="17 18" key="1">
    <citation type="journal article" date="2015" name="Genome Biol. Evol.">
        <title>Found and Lost: The Fates of Horizontally Acquired Genes in Arthropod-Symbiotic Spiroplasma.</title>
        <authorList>
            <person name="Lo W.S."/>
            <person name="Gasparich G.E."/>
            <person name="Kuo C.H."/>
        </authorList>
    </citation>
    <scope>NUCLEOTIDE SEQUENCE [LARGE SCALE GENOMIC DNA]</scope>
    <source>
        <strain evidence="18">TDA-040725-5</strain>
    </source>
</reference>
<evidence type="ECO:0000256" key="6">
    <source>
        <dbReference type="ARBA" id="ARBA00022679"/>
    </source>
</evidence>
<evidence type="ECO:0000313" key="17">
    <source>
        <dbReference type="EMBL" id="AKM54535.1"/>
    </source>
</evidence>
<evidence type="ECO:0000256" key="4">
    <source>
        <dbReference type="ARBA" id="ARBA00022475"/>
    </source>
</evidence>
<feature type="transmembrane region" description="Helical" evidence="15">
    <location>
        <begin position="377"/>
        <end position="399"/>
    </location>
</feature>
<evidence type="ECO:0000256" key="5">
    <source>
        <dbReference type="ARBA" id="ARBA00022597"/>
    </source>
</evidence>
<dbReference type="GO" id="GO:0005886">
    <property type="term" value="C:plasma membrane"/>
    <property type="evidence" value="ECO:0007669"/>
    <property type="project" value="UniProtKB-SubCell"/>
</dbReference>
<keyword evidence="3" id="KW-0813">Transport</keyword>
<evidence type="ECO:0000256" key="15">
    <source>
        <dbReference type="SAM" id="Phobius"/>
    </source>
</evidence>
<dbReference type="InterPro" id="IPR013011">
    <property type="entry name" value="PTS_EIIB_2"/>
</dbReference>
<feature type="transmembrane region" description="Helical" evidence="15">
    <location>
        <begin position="470"/>
        <end position="488"/>
    </location>
</feature>
<feature type="domain" description="PTS EIIB type-2" evidence="16">
    <location>
        <begin position="532"/>
        <end position="623"/>
    </location>
</feature>